<feature type="transmembrane region" description="Helical" evidence="6">
    <location>
        <begin position="215"/>
        <end position="235"/>
    </location>
</feature>
<evidence type="ECO:0000259" key="7">
    <source>
        <dbReference type="PROSITE" id="PS50850"/>
    </source>
</evidence>
<dbReference type="InterPro" id="IPR020846">
    <property type="entry name" value="MFS_dom"/>
</dbReference>
<accession>A0A833ZYH2</accession>
<feature type="compositionally biased region" description="Basic and acidic residues" evidence="5">
    <location>
        <begin position="640"/>
        <end position="653"/>
    </location>
</feature>
<evidence type="ECO:0000256" key="4">
    <source>
        <dbReference type="ARBA" id="ARBA00023136"/>
    </source>
</evidence>
<feature type="compositionally biased region" description="Acidic residues" evidence="5">
    <location>
        <begin position="622"/>
        <end position="632"/>
    </location>
</feature>
<dbReference type="GO" id="GO:0016020">
    <property type="term" value="C:membrane"/>
    <property type="evidence" value="ECO:0007669"/>
    <property type="project" value="InterPro"/>
</dbReference>
<evidence type="ECO:0000256" key="1">
    <source>
        <dbReference type="ARBA" id="ARBA00004127"/>
    </source>
</evidence>
<evidence type="ECO:0000256" key="6">
    <source>
        <dbReference type="SAM" id="Phobius"/>
    </source>
</evidence>
<feature type="transmembrane region" description="Helical" evidence="6">
    <location>
        <begin position="70"/>
        <end position="92"/>
    </location>
</feature>
<evidence type="ECO:0000256" key="2">
    <source>
        <dbReference type="ARBA" id="ARBA00022692"/>
    </source>
</evidence>
<feature type="transmembrane region" description="Helical" evidence="6">
    <location>
        <begin position="273"/>
        <end position="293"/>
    </location>
</feature>
<reference evidence="8 9" key="1">
    <citation type="journal article" date="2020" name="Nature">
        <title>Six reference-quality genomes reveal evolution of bat adaptations.</title>
        <authorList>
            <person name="Jebb D."/>
            <person name="Huang Z."/>
            <person name="Pippel M."/>
            <person name="Hughes G.M."/>
            <person name="Lavrichenko K."/>
            <person name="Devanna P."/>
            <person name="Winkler S."/>
            <person name="Jermiin L.S."/>
            <person name="Skirmuntt E.C."/>
            <person name="Katzourakis A."/>
            <person name="Burkitt-Gray L."/>
            <person name="Ray D.A."/>
            <person name="Sullivan K.A.M."/>
            <person name="Roscito J.G."/>
            <person name="Kirilenko B.M."/>
            <person name="Davalos L.M."/>
            <person name="Corthals A.P."/>
            <person name="Power M.L."/>
            <person name="Jones G."/>
            <person name="Ransome R.D."/>
            <person name="Dechmann D.K.N."/>
            <person name="Locatelli A.G."/>
            <person name="Puechmaille S.J."/>
            <person name="Fedrigo O."/>
            <person name="Jarvis E.D."/>
            <person name="Hiller M."/>
            <person name="Vernes S.C."/>
            <person name="Myers E.W."/>
            <person name="Teeling E.C."/>
        </authorList>
    </citation>
    <scope>NUCLEOTIDE SEQUENCE [LARGE SCALE GENOMIC DNA]</scope>
    <source>
        <strain evidence="8">Bat1K_MPI-CBG_1</strain>
    </source>
</reference>
<proteinExistence type="predicted"/>
<feature type="transmembrane region" description="Helical" evidence="6">
    <location>
        <begin position="190"/>
        <end position="209"/>
    </location>
</feature>
<dbReference type="Pfam" id="PF00083">
    <property type="entry name" value="Sugar_tr"/>
    <property type="match status" value="1"/>
</dbReference>
<protein>
    <submittedName>
        <fullName evidence="8">Solute carrier family 22 member 14</fullName>
    </submittedName>
</protein>
<dbReference type="InterPro" id="IPR005828">
    <property type="entry name" value="MFS_sugar_transport-like"/>
</dbReference>
<gene>
    <name evidence="8" type="ORF">HJG60_017389</name>
</gene>
<keyword evidence="4 6" id="KW-0472">Membrane</keyword>
<evidence type="ECO:0000313" key="8">
    <source>
        <dbReference type="EMBL" id="KAF6101102.1"/>
    </source>
</evidence>
<feature type="transmembrane region" description="Helical" evidence="6">
    <location>
        <begin position="378"/>
        <end position="398"/>
    </location>
</feature>
<dbReference type="GO" id="GO:0012505">
    <property type="term" value="C:endomembrane system"/>
    <property type="evidence" value="ECO:0007669"/>
    <property type="project" value="UniProtKB-SubCell"/>
</dbReference>
<dbReference type="GO" id="GO:0022857">
    <property type="term" value="F:transmembrane transporter activity"/>
    <property type="evidence" value="ECO:0007669"/>
    <property type="project" value="InterPro"/>
</dbReference>
<dbReference type="EMBL" id="JABVXQ010000007">
    <property type="protein sequence ID" value="KAF6101102.1"/>
    <property type="molecule type" value="Genomic_DNA"/>
</dbReference>
<name>A0A833ZYH2_9CHIR</name>
<keyword evidence="3 6" id="KW-1133">Transmembrane helix</keyword>
<feature type="transmembrane region" description="Helical" evidence="6">
    <location>
        <begin position="465"/>
        <end position="487"/>
    </location>
</feature>
<dbReference type="PROSITE" id="PS50850">
    <property type="entry name" value="MFS"/>
    <property type="match status" value="1"/>
</dbReference>
<dbReference type="AlphaFoldDB" id="A0A833ZYH2"/>
<comment type="caution">
    <text evidence="8">The sequence shown here is derived from an EMBL/GenBank/DDBJ whole genome shotgun (WGS) entry which is preliminary data.</text>
</comment>
<dbReference type="SUPFAM" id="SSF103473">
    <property type="entry name" value="MFS general substrate transporter"/>
    <property type="match status" value="1"/>
</dbReference>
<dbReference type="PANTHER" id="PTHR24064">
    <property type="entry name" value="SOLUTE CARRIER FAMILY 22 MEMBER"/>
    <property type="match status" value="1"/>
</dbReference>
<feature type="region of interest" description="Disordered" evidence="5">
    <location>
        <begin position="617"/>
        <end position="653"/>
    </location>
</feature>
<dbReference type="InterPro" id="IPR036259">
    <property type="entry name" value="MFS_trans_sf"/>
</dbReference>
<feature type="transmembrane region" description="Helical" evidence="6">
    <location>
        <begin position="299"/>
        <end position="318"/>
    </location>
</feature>
<sequence>MMADEFNLGAELKSQNYSKSSVRHDSAEFSTSSSMESLLHSLRVIKANKDDKFASIMNALGEFGTFQQRLVALTSFPFILLAFFTFTDIFVFTAQKPYCNTSWILAVGPNLSEEEQLNLTLPRDTDGNFMTCLMYMPVTWDLDSIIKFGLNYTQSCYNGWIYPHSKTRSIINEFDLVCEEEMASDIMKTVFLAGLMAGSFLFGLIGDRIGRCPSILLSILGMMVFGFGTAFVNSFQQYLFFRFGTFQASTGYYINSVALTTEWLTCEHRGHSVLLKHCLFSLGILFLVGLAYNLPHWRLLFLLGGAPVFSFIPFIWILPESPRWLMVRGKVETAKQLLCYAASVNKKTIPLRRLDKLQVPEKNVRHASILNFYNNKNLCKITLVMGCMWFTISHNYFIMGFRMKDFGLSLHISQAIPRLIEVPAHLCSVFLLKLMGRKGSLVVTISHNTFMNLLMLLFPSESKSFRALMVVLGKFSQAASVAIFFTYTAELFPTALRSTGLGLVYLAWVPGGVLSLALISRNLTTISSSLFCILTICALLLCFTLPETCDWPLADYPDDCSAHDRAASGRGTVSSMASPVLLDDVAHSMQSNVSSTLSGSSDPTWISLFSNKNQDLVSEDMSVGEEPEEEAENTILNKMMNEDPKETKDKQGD</sequence>
<keyword evidence="2 6" id="KW-0812">Transmembrane</keyword>
<evidence type="ECO:0000256" key="3">
    <source>
        <dbReference type="ARBA" id="ARBA00022989"/>
    </source>
</evidence>
<comment type="subcellular location">
    <subcellularLocation>
        <location evidence="1">Endomembrane system</location>
        <topology evidence="1">Multi-pass membrane protein</topology>
    </subcellularLocation>
</comment>
<feature type="domain" description="Major facilitator superfamily (MFS) profile" evidence="7">
    <location>
        <begin position="144"/>
        <end position="549"/>
    </location>
</feature>
<evidence type="ECO:0000313" key="9">
    <source>
        <dbReference type="Proteomes" id="UP000664940"/>
    </source>
</evidence>
<evidence type="ECO:0000256" key="5">
    <source>
        <dbReference type="SAM" id="MobiDB-lite"/>
    </source>
</evidence>
<dbReference type="Proteomes" id="UP000664940">
    <property type="component" value="Unassembled WGS sequence"/>
</dbReference>
<feature type="transmembrane region" description="Helical" evidence="6">
    <location>
        <begin position="499"/>
        <end position="519"/>
    </location>
</feature>
<feature type="transmembrane region" description="Helical" evidence="6">
    <location>
        <begin position="526"/>
        <end position="546"/>
    </location>
</feature>
<dbReference type="Gene3D" id="1.20.1250.20">
    <property type="entry name" value="MFS general substrate transporter like domains"/>
    <property type="match status" value="1"/>
</dbReference>
<organism evidence="8 9">
    <name type="scientific">Phyllostomus discolor</name>
    <name type="common">pale spear-nosed bat</name>
    <dbReference type="NCBI Taxonomy" id="89673"/>
    <lineage>
        <taxon>Eukaryota</taxon>
        <taxon>Metazoa</taxon>
        <taxon>Chordata</taxon>
        <taxon>Craniata</taxon>
        <taxon>Vertebrata</taxon>
        <taxon>Euteleostomi</taxon>
        <taxon>Mammalia</taxon>
        <taxon>Eutheria</taxon>
        <taxon>Laurasiatheria</taxon>
        <taxon>Chiroptera</taxon>
        <taxon>Yangochiroptera</taxon>
        <taxon>Phyllostomidae</taxon>
        <taxon>Phyllostominae</taxon>
        <taxon>Phyllostomus</taxon>
    </lineage>
</organism>